<dbReference type="Gene3D" id="1.10.286.20">
    <property type="match status" value="1"/>
</dbReference>
<dbReference type="GO" id="GO:0032784">
    <property type="term" value="P:regulation of DNA-templated transcription elongation"/>
    <property type="evidence" value="ECO:0007669"/>
    <property type="project" value="InterPro"/>
</dbReference>
<dbReference type="OrthoDB" id="192847at2"/>
<dbReference type="SUPFAM" id="SSF54534">
    <property type="entry name" value="FKBP-like"/>
    <property type="match status" value="1"/>
</dbReference>
<dbReference type="GO" id="GO:0006354">
    <property type="term" value="P:DNA-templated transcription elongation"/>
    <property type="evidence" value="ECO:0007669"/>
    <property type="project" value="TreeGrafter"/>
</dbReference>
<dbReference type="Proteomes" id="UP000254925">
    <property type="component" value="Unassembled WGS sequence"/>
</dbReference>
<dbReference type="Pfam" id="PF14760">
    <property type="entry name" value="Rnk_N"/>
    <property type="match status" value="1"/>
</dbReference>
<gene>
    <name evidence="3" type="ORF">DES45_11632</name>
</gene>
<accession>A0A370H719</accession>
<dbReference type="EMBL" id="QQBB01000016">
    <property type="protein sequence ID" value="RDI52268.1"/>
    <property type="molecule type" value="Genomic_DNA"/>
</dbReference>
<dbReference type="InterPro" id="IPR023459">
    <property type="entry name" value="Tscrpt_elong_fac_GreA/B_fam"/>
</dbReference>
<proteinExistence type="predicted"/>
<dbReference type="AlphaFoldDB" id="A0A370H719"/>
<protein>
    <submittedName>
        <fullName evidence="3">Regulator of nucleoside diphosphate kinase</fullName>
    </submittedName>
</protein>
<reference evidence="3 4" key="1">
    <citation type="submission" date="2018-07" db="EMBL/GenBank/DDBJ databases">
        <title>Genomic Encyclopedia of Type Strains, Phase IV (KMG-IV): sequencing the most valuable type-strain genomes for metagenomic binning, comparative biology and taxonomic classification.</title>
        <authorList>
            <person name="Goeker M."/>
        </authorList>
    </citation>
    <scope>NUCLEOTIDE SEQUENCE [LARGE SCALE GENOMIC DNA]</scope>
    <source>
        <strain evidence="3 4">DSM 14364</strain>
    </source>
</reference>
<organism evidence="3 4">
    <name type="scientific">Microvirga subterranea</name>
    <dbReference type="NCBI Taxonomy" id="186651"/>
    <lineage>
        <taxon>Bacteria</taxon>
        <taxon>Pseudomonadati</taxon>
        <taxon>Pseudomonadota</taxon>
        <taxon>Alphaproteobacteria</taxon>
        <taxon>Hyphomicrobiales</taxon>
        <taxon>Methylobacteriaceae</taxon>
        <taxon>Microvirga</taxon>
    </lineage>
</organism>
<dbReference type="GO" id="GO:0070063">
    <property type="term" value="F:RNA polymerase binding"/>
    <property type="evidence" value="ECO:0007669"/>
    <property type="project" value="InterPro"/>
</dbReference>
<evidence type="ECO:0000313" key="4">
    <source>
        <dbReference type="Proteomes" id="UP000254925"/>
    </source>
</evidence>
<feature type="domain" description="Transcription elongation factor GreA/GreB C-terminal" evidence="1">
    <location>
        <begin position="59"/>
        <end position="132"/>
    </location>
</feature>
<comment type="caution">
    <text evidence="3">The sequence shown here is derived from an EMBL/GenBank/DDBJ whole genome shotgun (WGS) entry which is preliminary data.</text>
</comment>
<name>A0A370H719_9HYPH</name>
<dbReference type="InterPro" id="IPR001437">
    <property type="entry name" value="Tscrpt_elong_fac_GreA/B_C"/>
</dbReference>
<dbReference type="InterPro" id="IPR036953">
    <property type="entry name" value="GreA/GreB_C_sf"/>
</dbReference>
<dbReference type="GO" id="GO:0016301">
    <property type="term" value="F:kinase activity"/>
    <property type="evidence" value="ECO:0007669"/>
    <property type="project" value="UniProtKB-KW"/>
</dbReference>
<sequence length="142" mass="15242">MTKATSGGVKPRIILTAADHERLSVLANAAANTIPEVAAELSEELDRAHVLPKGRHPIDTVCMGCAVDFRDDMTGRVQTVTLVYPQEADISEGRISVLTPIGTALIGLTVGKSIDWVTRTGESKRLTVLQVREPVVAERQTA</sequence>
<dbReference type="InterPro" id="IPR029462">
    <property type="entry name" value="Rnk_N"/>
</dbReference>
<evidence type="ECO:0000259" key="1">
    <source>
        <dbReference type="Pfam" id="PF01272"/>
    </source>
</evidence>
<evidence type="ECO:0000313" key="3">
    <source>
        <dbReference type="EMBL" id="RDI52268.1"/>
    </source>
</evidence>
<dbReference type="Gene3D" id="3.10.50.30">
    <property type="entry name" value="Transcription elongation factor, GreA/GreB, C-terminal domain"/>
    <property type="match status" value="1"/>
</dbReference>
<dbReference type="PANTHER" id="PTHR30437">
    <property type="entry name" value="TRANSCRIPTION ELONGATION FACTOR GREA"/>
    <property type="match status" value="1"/>
</dbReference>
<dbReference type="PANTHER" id="PTHR30437:SF5">
    <property type="entry name" value="REGULATOR OF NUCLEOSIDE DIPHOSPHATE KINASE"/>
    <property type="match status" value="1"/>
</dbReference>
<keyword evidence="4" id="KW-1185">Reference proteome</keyword>
<dbReference type="RefSeq" id="WP_114772989.1">
    <property type="nucleotide sequence ID" value="NZ_QQBB01000016.1"/>
</dbReference>
<evidence type="ECO:0000259" key="2">
    <source>
        <dbReference type="Pfam" id="PF14760"/>
    </source>
</evidence>
<dbReference type="GO" id="GO:0003677">
    <property type="term" value="F:DNA binding"/>
    <property type="evidence" value="ECO:0007669"/>
    <property type="project" value="InterPro"/>
</dbReference>
<keyword evidence="3" id="KW-0808">Transferase</keyword>
<dbReference type="Pfam" id="PF01272">
    <property type="entry name" value="GreA_GreB"/>
    <property type="match status" value="1"/>
</dbReference>
<feature type="domain" description="Regulator of nucleoside diphosphate kinase N-terminal" evidence="2">
    <location>
        <begin position="11"/>
        <end position="50"/>
    </location>
</feature>
<keyword evidence="3" id="KW-0418">Kinase</keyword>
<dbReference type="NCBIfam" id="NF004396">
    <property type="entry name" value="PRK05753.1"/>
    <property type="match status" value="1"/>
</dbReference>